<proteinExistence type="predicted"/>
<dbReference type="Proteomes" id="UP000317572">
    <property type="component" value="Chromosome"/>
</dbReference>
<dbReference type="GO" id="GO:0016740">
    <property type="term" value="F:transferase activity"/>
    <property type="evidence" value="ECO:0007669"/>
    <property type="project" value="UniProtKB-KW"/>
</dbReference>
<evidence type="ECO:0000313" key="2">
    <source>
        <dbReference type="Proteomes" id="UP000317572"/>
    </source>
</evidence>
<dbReference type="AlphaFoldDB" id="A0A515CS08"/>
<dbReference type="EMBL" id="CP033893">
    <property type="protein sequence ID" value="QDL30962.1"/>
    <property type="molecule type" value="Genomic_DNA"/>
</dbReference>
<evidence type="ECO:0000313" key="1">
    <source>
        <dbReference type="EMBL" id="QDL30962.1"/>
    </source>
</evidence>
<name>A0A515CS08_SERLI</name>
<dbReference type="STRING" id="614.XJ20_05890"/>
<reference evidence="1 2" key="1">
    <citation type="submission" date="2018-11" db="EMBL/GenBank/DDBJ databases">
        <title>The first complete genome of Serratia liquefaciens isolated from metalophyte plant revel distinctness adaptive mechanisms in an extreme habitat.</title>
        <authorList>
            <person name="Caneschi W.L."/>
            <person name="Sanchez A.B."/>
            <person name="Felestrino E.B."/>
            <person name="Assis R.A.B."/>
            <person name="Lemes C.G.C."/>
            <person name="Cordeiro I.F."/>
            <person name="Fonseca N.P."/>
            <person name="Villa M."/>
            <person name="Vieira I.T."/>
            <person name="Moraes L.A."/>
            <person name="Kamino L.H.Y."/>
            <person name="do Carmo F."/>
            <person name="Garcia C.M."/>
            <person name="Almeida N.F."/>
            <person name="Silva R.S."/>
            <person name="Ferro J.A."/>
            <person name="Ferro M.I.T."/>
            <person name="Varani A.M."/>
            <person name="Ferreira R.M."/>
            <person name="dos Santos V.L."/>
            <person name="Silva U.C."/>
            <person name="Setubal J.C."/>
            <person name="Moreira L.M."/>
        </authorList>
    </citation>
    <scope>NUCLEOTIDE SEQUENCE [LARGE SCALE GENOMIC DNA]</scope>
    <source>
        <strain evidence="1 2">FG3</strain>
    </source>
</reference>
<sequence length="182" mass="21153">MSLQQKIIQWLQQDNERMMALRTARRLGLNDWCLGAGFVRNLVWDQRHGYATPTPLNDIDVIHFDPQRPEAERDHMLETRLQEWLPQPWSVKNQARMHLRSGRAPYRNSEDAISFWTEVETAVGARLNADDSITLVAPFGLEGLFADTITFNAKNGDLDAYEQRVVGKGWLQRWPRLRQIRG</sequence>
<keyword evidence="1" id="KW-0808">Transferase</keyword>
<dbReference type="PANTHER" id="PTHR39166:SF1">
    <property type="entry name" value="BLL1166 PROTEIN"/>
    <property type="match status" value="1"/>
</dbReference>
<accession>A0A515CS08</accession>
<gene>
    <name evidence="1" type="ORF">EGO53_03795</name>
</gene>
<protein>
    <submittedName>
        <fullName evidence="1">Nucleotidyltransferase family protein</fullName>
    </submittedName>
</protein>
<dbReference type="PANTHER" id="PTHR39166">
    <property type="entry name" value="BLL1166 PROTEIN"/>
    <property type="match status" value="1"/>
</dbReference>
<dbReference type="InterPro" id="IPR009267">
    <property type="entry name" value="NTP_transf_6"/>
</dbReference>
<dbReference type="Pfam" id="PF06042">
    <property type="entry name" value="NTP_transf_6"/>
    <property type="match status" value="1"/>
</dbReference>
<organism evidence="1 2">
    <name type="scientific">Serratia liquefaciens</name>
    <dbReference type="NCBI Taxonomy" id="614"/>
    <lineage>
        <taxon>Bacteria</taxon>
        <taxon>Pseudomonadati</taxon>
        <taxon>Pseudomonadota</taxon>
        <taxon>Gammaproteobacteria</taxon>
        <taxon>Enterobacterales</taxon>
        <taxon>Yersiniaceae</taxon>
        <taxon>Serratia</taxon>
    </lineage>
</organism>
<dbReference type="RefSeq" id="WP_046372990.1">
    <property type="nucleotide sequence ID" value="NZ_CAMFKG010000002.1"/>
</dbReference>